<accession>A0A368XID9</accession>
<comment type="similarity">
    <text evidence="2 6">Belongs to the flagella basal body rod proteins family.</text>
</comment>
<dbReference type="NCBIfam" id="NF009280">
    <property type="entry name" value="PRK12640.1"/>
    <property type="match status" value="1"/>
</dbReference>
<feature type="region of interest" description="Disordered" evidence="7">
    <location>
        <begin position="166"/>
        <end position="189"/>
    </location>
</feature>
<keyword evidence="11" id="KW-0969">Cilium</keyword>
<proteinExistence type="inferred from homology"/>
<dbReference type="InterPro" id="IPR037925">
    <property type="entry name" value="FlgE/F/G-like"/>
</dbReference>
<dbReference type="Pfam" id="PF06429">
    <property type="entry name" value="Flg_bbr_C"/>
    <property type="match status" value="1"/>
</dbReference>
<keyword evidence="12" id="KW-1185">Reference proteome</keyword>
<sequence length="246" mass="25512">MDHIIYTAMTGATAASGRQAVLSNNLANVSTNGFRAELSTFRSVPLNGPGSSSRVFALETTRGHDSTPGPVQRTGRNLDAMARDNAWFAVQGLDGTEAYTRGGAFEITSAGTLVNPQGLPVLSDGGAPIDVPPNAEVTLGSDGSISAKVGNLPPTNLGRLKLATPTPDDRLKRSDDGLFRTTSGDPMANDANARMAAGALEGSNVNAVETMVGMIQVARQFETQMRLLQLAEAGDKSASQLLGVQG</sequence>
<dbReference type="RefSeq" id="WP_114471079.1">
    <property type="nucleotide sequence ID" value="NZ_QPJK01000009.1"/>
</dbReference>
<evidence type="ECO:0000259" key="10">
    <source>
        <dbReference type="Pfam" id="PF22692"/>
    </source>
</evidence>
<dbReference type="InterPro" id="IPR012836">
    <property type="entry name" value="FlgF"/>
</dbReference>
<comment type="caution">
    <text evidence="11">The sequence shown here is derived from an EMBL/GenBank/DDBJ whole genome shotgun (WGS) entry which is preliminary data.</text>
</comment>
<dbReference type="PROSITE" id="PS00588">
    <property type="entry name" value="FLAGELLA_BB_ROD"/>
    <property type="match status" value="1"/>
</dbReference>
<feature type="domain" description="Flagellar hook protein FlgE/F/G-like D1" evidence="10">
    <location>
        <begin position="85"/>
        <end position="147"/>
    </location>
</feature>
<evidence type="ECO:0000313" key="11">
    <source>
        <dbReference type="EMBL" id="RCW67585.1"/>
    </source>
</evidence>
<evidence type="ECO:0000256" key="2">
    <source>
        <dbReference type="ARBA" id="ARBA00009677"/>
    </source>
</evidence>
<dbReference type="GO" id="GO:0030694">
    <property type="term" value="C:bacterial-type flagellum basal body, rod"/>
    <property type="evidence" value="ECO:0007669"/>
    <property type="project" value="UniProtKB-UniRule"/>
</dbReference>
<evidence type="ECO:0000256" key="6">
    <source>
        <dbReference type="RuleBase" id="RU362116"/>
    </source>
</evidence>
<evidence type="ECO:0000256" key="3">
    <source>
        <dbReference type="ARBA" id="ARBA00023143"/>
    </source>
</evidence>
<keyword evidence="11" id="KW-0282">Flagellum</keyword>
<dbReference type="OrthoDB" id="9804559at2"/>
<evidence type="ECO:0000259" key="8">
    <source>
        <dbReference type="Pfam" id="PF00460"/>
    </source>
</evidence>
<evidence type="ECO:0000256" key="4">
    <source>
        <dbReference type="ARBA" id="ARBA00038560"/>
    </source>
</evidence>
<dbReference type="InterPro" id="IPR019776">
    <property type="entry name" value="Flagellar_basal_body_rod_CS"/>
</dbReference>
<name>A0A368XID9_9BURK</name>
<evidence type="ECO:0000256" key="1">
    <source>
        <dbReference type="ARBA" id="ARBA00004117"/>
    </source>
</evidence>
<dbReference type="InterPro" id="IPR010930">
    <property type="entry name" value="Flg_bb/hook_C_dom"/>
</dbReference>
<protein>
    <recommendedName>
        <fullName evidence="5 6">Flagellar basal-body rod protein FlgF</fullName>
    </recommendedName>
</protein>
<dbReference type="Pfam" id="PF22692">
    <property type="entry name" value="LlgE_F_G_D1"/>
    <property type="match status" value="1"/>
</dbReference>
<dbReference type="EMBL" id="QPJK01000009">
    <property type="protein sequence ID" value="RCW67585.1"/>
    <property type="molecule type" value="Genomic_DNA"/>
</dbReference>
<dbReference type="AlphaFoldDB" id="A0A368XID9"/>
<dbReference type="NCBIfam" id="TIGR03506">
    <property type="entry name" value="FlgEFG_subfam"/>
    <property type="match status" value="1"/>
</dbReference>
<keyword evidence="3 6" id="KW-0975">Bacterial flagellum</keyword>
<evidence type="ECO:0000256" key="5">
    <source>
        <dbReference type="ARBA" id="ARBA00040228"/>
    </source>
</evidence>
<feature type="domain" description="Flagellar basal-body/hook protein C-terminal" evidence="9">
    <location>
        <begin position="197"/>
        <end position="241"/>
    </location>
</feature>
<feature type="compositionally biased region" description="Basic and acidic residues" evidence="7">
    <location>
        <begin position="167"/>
        <end position="178"/>
    </location>
</feature>
<dbReference type="PANTHER" id="PTHR30435:SF18">
    <property type="entry name" value="FLAGELLAR BASAL-BODY ROD PROTEIN FLGF"/>
    <property type="match status" value="1"/>
</dbReference>
<feature type="domain" description="Flagellar basal body rod protein N-terminal" evidence="8">
    <location>
        <begin position="5"/>
        <end position="35"/>
    </location>
</feature>
<gene>
    <name evidence="11" type="ORF">DES41_109308</name>
</gene>
<dbReference type="InterPro" id="IPR053967">
    <property type="entry name" value="LlgE_F_G-like_D1"/>
</dbReference>
<evidence type="ECO:0000256" key="7">
    <source>
        <dbReference type="SAM" id="MobiDB-lite"/>
    </source>
</evidence>
<organism evidence="11 12">
    <name type="scientific">Pseudorhodoferax soli</name>
    <dbReference type="NCBI Taxonomy" id="545864"/>
    <lineage>
        <taxon>Bacteria</taxon>
        <taxon>Pseudomonadati</taxon>
        <taxon>Pseudomonadota</taxon>
        <taxon>Betaproteobacteria</taxon>
        <taxon>Burkholderiales</taxon>
        <taxon>Comamonadaceae</taxon>
    </lineage>
</organism>
<dbReference type="InterPro" id="IPR020013">
    <property type="entry name" value="Flagellar_FlgE/F/G"/>
</dbReference>
<reference evidence="11 12" key="1">
    <citation type="submission" date="2018-07" db="EMBL/GenBank/DDBJ databases">
        <title>Genomic Encyclopedia of Type Strains, Phase IV (KMG-IV): sequencing the most valuable type-strain genomes for metagenomic binning, comparative biology and taxonomic classification.</title>
        <authorList>
            <person name="Goeker M."/>
        </authorList>
    </citation>
    <scope>NUCLEOTIDE SEQUENCE [LARGE SCALE GENOMIC DNA]</scope>
    <source>
        <strain evidence="11 12">DSM 21634</strain>
    </source>
</reference>
<dbReference type="PANTHER" id="PTHR30435">
    <property type="entry name" value="FLAGELLAR PROTEIN"/>
    <property type="match status" value="1"/>
</dbReference>
<dbReference type="NCBIfam" id="TIGR02490">
    <property type="entry name" value="flgF"/>
    <property type="match status" value="1"/>
</dbReference>
<comment type="subunit">
    <text evidence="4 6">The basal body constitutes a major portion of the flagellar organelle and consists of five rings (E,L,P,S, and M) mounted on a central rod. The rod consists of about 26 subunits of FlgG in the distal portion, and FlgB, FlgC and FlgF are thought to build up the proximal portion of the rod with about 6 subunits each.</text>
</comment>
<dbReference type="Pfam" id="PF00460">
    <property type="entry name" value="Flg_bb_rod"/>
    <property type="match status" value="1"/>
</dbReference>
<evidence type="ECO:0000313" key="12">
    <source>
        <dbReference type="Proteomes" id="UP000252884"/>
    </source>
</evidence>
<keyword evidence="11" id="KW-0966">Cell projection</keyword>
<dbReference type="Proteomes" id="UP000252884">
    <property type="component" value="Unassembled WGS sequence"/>
</dbReference>
<dbReference type="GO" id="GO:0071978">
    <property type="term" value="P:bacterial-type flagellum-dependent swarming motility"/>
    <property type="evidence" value="ECO:0007669"/>
    <property type="project" value="TreeGrafter"/>
</dbReference>
<dbReference type="InterPro" id="IPR001444">
    <property type="entry name" value="Flag_bb_rod_N"/>
</dbReference>
<evidence type="ECO:0000259" key="9">
    <source>
        <dbReference type="Pfam" id="PF06429"/>
    </source>
</evidence>
<dbReference type="SUPFAM" id="SSF117143">
    <property type="entry name" value="Flagellar hook protein flgE"/>
    <property type="match status" value="1"/>
</dbReference>
<comment type="subcellular location">
    <subcellularLocation>
        <location evidence="1 6">Bacterial flagellum basal body</location>
    </subcellularLocation>
</comment>